<dbReference type="PANTHER" id="PTHR10816">
    <property type="entry name" value="MYELIN TRANSCRIPTION FACTOR 1-RELATED"/>
    <property type="match status" value="1"/>
</dbReference>
<dbReference type="AlphaFoldDB" id="A0ABD2MBN0"/>
<keyword evidence="8" id="KW-1185">Reference proteome</keyword>
<dbReference type="Gene3D" id="1.10.10.1580">
    <property type="entry name" value="Interferon regulatory factor 2-binding protein"/>
    <property type="match status" value="1"/>
</dbReference>
<feature type="region of interest" description="Disordered" evidence="4">
    <location>
        <begin position="20"/>
        <end position="43"/>
    </location>
</feature>
<comment type="subcellular location">
    <subcellularLocation>
        <location evidence="1">Nucleus</location>
    </subcellularLocation>
</comment>
<evidence type="ECO:0000259" key="5">
    <source>
        <dbReference type="Pfam" id="PF11261"/>
    </source>
</evidence>
<dbReference type="InterPro" id="IPR057414">
    <property type="entry name" value="Zf-C3HC4_IRF-2BP1_2"/>
</dbReference>
<gene>
    <name evidence="7" type="ORF">niasHT_001842</name>
</gene>
<feature type="region of interest" description="Disordered" evidence="4">
    <location>
        <begin position="564"/>
        <end position="592"/>
    </location>
</feature>
<evidence type="ECO:0000313" key="8">
    <source>
        <dbReference type="Proteomes" id="UP001620626"/>
    </source>
</evidence>
<feature type="compositionally biased region" description="Basic and acidic residues" evidence="4">
    <location>
        <begin position="352"/>
        <end position="368"/>
    </location>
</feature>
<feature type="domain" description="Interferon regulatory factor 2-binding protein 1/2-like C3HC4 zinc finger" evidence="6">
    <location>
        <begin position="464"/>
        <end position="535"/>
    </location>
</feature>
<proteinExistence type="inferred from homology"/>
<evidence type="ECO:0000313" key="7">
    <source>
        <dbReference type="EMBL" id="KAL3124949.1"/>
    </source>
</evidence>
<keyword evidence="3" id="KW-0539">Nucleus</keyword>
<dbReference type="Pfam" id="PF11261">
    <property type="entry name" value="IRF-2BP1_2"/>
    <property type="match status" value="1"/>
</dbReference>
<feature type="compositionally biased region" description="Low complexity" evidence="4">
    <location>
        <begin position="378"/>
        <end position="393"/>
    </location>
</feature>
<reference evidence="7 8" key="1">
    <citation type="submission" date="2024-10" db="EMBL/GenBank/DDBJ databases">
        <authorList>
            <person name="Kim D."/>
        </authorList>
    </citation>
    <scope>NUCLEOTIDE SEQUENCE [LARGE SCALE GENOMIC DNA]</scope>
    <source>
        <strain evidence="7">BH-2024</strain>
    </source>
</reference>
<comment type="caution">
    <text evidence="7">The sequence shown here is derived from an EMBL/GenBank/DDBJ whole genome shotgun (WGS) entry which is preliminary data.</text>
</comment>
<dbReference type="EMBL" id="JBICBT010000056">
    <property type="protein sequence ID" value="KAL3124949.1"/>
    <property type="molecule type" value="Genomic_DNA"/>
</dbReference>
<feature type="region of interest" description="Disordered" evidence="4">
    <location>
        <begin position="607"/>
        <end position="637"/>
    </location>
</feature>
<dbReference type="InterPro" id="IPR044882">
    <property type="entry name" value="I2BP1/2_C3HC4-RING_sf"/>
</dbReference>
<comment type="similarity">
    <text evidence="2">Belongs to the IRF2BP family.</text>
</comment>
<organism evidence="7 8">
    <name type="scientific">Heterodera trifolii</name>
    <dbReference type="NCBI Taxonomy" id="157864"/>
    <lineage>
        <taxon>Eukaryota</taxon>
        <taxon>Metazoa</taxon>
        <taxon>Ecdysozoa</taxon>
        <taxon>Nematoda</taxon>
        <taxon>Chromadorea</taxon>
        <taxon>Rhabditida</taxon>
        <taxon>Tylenchina</taxon>
        <taxon>Tylenchomorpha</taxon>
        <taxon>Tylenchoidea</taxon>
        <taxon>Heteroderidae</taxon>
        <taxon>Heteroderinae</taxon>
        <taxon>Heterodera</taxon>
    </lineage>
</organism>
<accession>A0ABD2MBN0</accession>
<dbReference type="FunFam" id="1.10.10.1580:FF:000001">
    <property type="entry name" value="interferon regulatory factor 2-binding protein 2"/>
    <property type="match status" value="1"/>
</dbReference>
<sequence>MQPISTTEFASLNMQQQTNGNANAQQMHEGQNQQTMGGAKKIGASNSHQISHRLVTSVPSSAFGQSNGIASNALGASASASSFLLRNSKANCFLCDLPRMPWAIVLDYAEPVCRGCVNYEGAEKIEAVIESARRMKQVHATLSAGICPSVISNSVPMGPLDLLNGTSSQLRSHLFSAQPAQQISVNGNGIGLANAAASAHHPATPSVPNNRFSPRSTAANGINCPPSSSAINGTTVNGSPLNLATQMGNQTVGLVESIHQQQQRAMAAALNGRGGTVNGNGNNALDELNQLNQLRAMLPFFNPHQLLPMGSLNGLAASLIGPQALINAVGGNGMGANAGGNVAGMNGGGSGRKRELEGGGSGDTREPLNNKVQRGDAQTTSTSPTSTNSPDQSLQHNGFHHPSSHPPPHHSSDRRRSLFLSNANSVPTPSSTVASTTAFAMAAAAQHAAAVAAQQRENNGERTLKCTGCQERLEDTHFVQCPSVSGHKFCFPCSRKSILKQWKSQEVHCPSGEKCPLINSSQPWTFMPQEIQTILGVDDFEQFQRDRERIGLFLSNSLVGPNPTAVPNGAMNGRGRTPTNGETNGGAPIGSETAMCTLLNSTKCVKESLDHPNRSPGTVSGDSSGGENAVALNGQSP</sequence>
<evidence type="ECO:0000256" key="1">
    <source>
        <dbReference type="ARBA" id="ARBA00004123"/>
    </source>
</evidence>
<feature type="compositionally biased region" description="Polar residues" evidence="4">
    <location>
        <begin position="615"/>
        <end position="626"/>
    </location>
</feature>
<evidence type="ECO:0000256" key="4">
    <source>
        <dbReference type="SAM" id="MobiDB-lite"/>
    </source>
</evidence>
<protein>
    <submittedName>
        <fullName evidence="7">Uncharacterized protein</fullName>
    </submittedName>
</protein>
<evidence type="ECO:0000256" key="2">
    <source>
        <dbReference type="ARBA" id="ARBA00010802"/>
    </source>
</evidence>
<evidence type="ECO:0000259" key="6">
    <source>
        <dbReference type="Pfam" id="PF25454"/>
    </source>
</evidence>
<dbReference type="Pfam" id="PF25454">
    <property type="entry name" value="zf-C3HC4_IRF-2BP1_2"/>
    <property type="match status" value="1"/>
</dbReference>
<dbReference type="PANTHER" id="PTHR10816:SF19">
    <property type="entry name" value="PROTEIN INTERACTING WITH TTK69 AND SIN3A, ISOFORM D"/>
    <property type="match status" value="1"/>
</dbReference>
<dbReference type="CDD" id="cd16511">
    <property type="entry name" value="vRING-HC_IRF2BP1-like"/>
    <property type="match status" value="1"/>
</dbReference>
<dbReference type="InterPro" id="IPR022750">
    <property type="entry name" value="IRF-2BP1_2-like_Znf"/>
</dbReference>
<dbReference type="SUPFAM" id="SSF57850">
    <property type="entry name" value="RING/U-box"/>
    <property type="match status" value="1"/>
</dbReference>
<evidence type="ECO:0000256" key="3">
    <source>
        <dbReference type="ARBA" id="ARBA00023242"/>
    </source>
</evidence>
<name>A0ABD2MBN0_9BILA</name>
<dbReference type="GO" id="GO:0005634">
    <property type="term" value="C:nucleus"/>
    <property type="evidence" value="ECO:0007669"/>
    <property type="project" value="UniProtKB-SubCell"/>
</dbReference>
<feature type="domain" description="Interferon regulatory factor 2-binding protein 1/2-like zinc finger" evidence="5">
    <location>
        <begin position="90"/>
        <end position="139"/>
    </location>
</feature>
<feature type="region of interest" description="Disordered" evidence="4">
    <location>
        <begin position="345"/>
        <end position="415"/>
    </location>
</feature>
<dbReference type="Proteomes" id="UP001620626">
    <property type="component" value="Unassembled WGS sequence"/>
</dbReference>